<keyword evidence="2" id="KW-1133">Transmembrane helix</keyword>
<protein>
    <submittedName>
        <fullName evidence="3">Uncharacterized protein</fullName>
    </submittedName>
</protein>
<dbReference type="AlphaFoldDB" id="A0A7S0Z695"/>
<accession>A0A7S0Z695</accession>
<proteinExistence type="predicted"/>
<name>A0A7S0Z695_9CHLO</name>
<evidence type="ECO:0000313" key="3">
    <source>
        <dbReference type="EMBL" id="CAD8812047.1"/>
    </source>
</evidence>
<feature type="transmembrane region" description="Helical" evidence="2">
    <location>
        <begin position="217"/>
        <end position="238"/>
    </location>
</feature>
<reference evidence="3" key="1">
    <citation type="submission" date="2021-01" db="EMBL/GenBank/DDBJ databases">
        <authorList>
            <person name="Corre E."/>
            <person name="Pelletier E."/>
            <person name="Niang G."/>
            <person name="Scheremetjew M."/>
            <person name="Finn R."/>
            <person name="Kale V."/>
            <person name="Holt S."/>
            <person name="Cochrane G."/>
            <person name="Meng A."/>
            <person name="Brown T."/>
            <person name="Cohen L."/>
        </authorList>
    </citation>
    <scope>NUCLEOTIDE SEQUENCE</scope>
    <source>
        <strain evidence="3">Clade-D-RCC1621</strain>
    </source>
</reference>
<evidence type="ECO:0000256" key="2">
    <source>
        <dbReference type="SAM" id="Phobius"/>
    </source>
</evidence>
<feature type="region of interest" description="Disordered" evidence="1">
    <location>
        <begin position="102"/>
        <end position="166"/>
    </location>
</feature>
<organism evidence="3">
    <name type="scientific">Ostreococcus mediterraneus</name>
    <dbReference type="NCBI Taxonomy" id="1486918"/>
    <lineage>
        <taxon>Eukaryota</taxon>
        <taxon>Viridiplantae</taxon>
        <taxon>Chlorophyta</taxon>
        <taxon>Mamiellophyceae</taxon>
        <taxon>Mamiellales</taxon>
        <taxon>Bathycoccaceae</taxon>
        <taxon>Ostreococcus</taxon>
    </lineage>
</organism>
<sequence length="674" mass="77255">MSTSTSAASEEGPRTPIVGVKGTREERGGASTGESPEEVKRRMEAEGRIYVSEPARAIMMSGLETDGAGDADEAWIAFEDEDAPILEIVDAIEIQNEIDVDEDPPVVGADDEEDKFELGGDAPTTIDDVDDAPVRDDAQDAPTTTTTKATKAKTATTTEKKKERKKRIIEPVKPHEEIYGPIDQEALARAAERCKTELADGGVFEGSHTRRKRKYEALVNALCALVTAFGCLFTYPSLPDNFCFTKPIAFIMGHFMTTGIGVDRSNLKKTHWLQTSTGVIVDACISRCWNVWKRSLDVEFWDHAVGVWNVIPYEAHGSADGDAYAQKGAPLVTREMRAFAEEFALIDSMVEAILRTLRFQALVTMGGAARVWVERRRVSLQKLVVHDGAVCTLAAHACYLLDRAFLARSQDKSEASVAKRVAASAYHFANFGYAVGVLLNDQARGEAAGRAFLARQEAKYGVKIAGEFVRFTPEQQRQRQLELRRQWLKTRVLSHFGRWTYFRMYKELNSFRDFLIIPESFAKWAVRRAKHEKRVITRMMIDTHHWARWSNRRAANEPLTFSRFLGRSDHWALWKDHRRAIESRWVRRRCGDGLHWAKWTKRRNKKDHEWLMIRMGRNDEHWAKWTKKRATRDTQWTRERLPSADHWCKWTQYRAKYRRDRFMAKLNQLARRAR</sequence>
<feature type="compositionally biased region" description="Acidic residues" evidence="1">
    <location>
        <begin position="102"/>
        <end position="115"/>
    </location>
</feature>
<feature type="region of interest" description="Disordered" evidence="1">
    <location>
        <begin position="1"/>
        <end position="42"/>
    </location>
</feature>
<keyword evidence="2" id="KW-0472">Membrane</keyword>
<evidence type="ECO:0000256" key="1">
    <source>
        <dbReference type="SAM" id="MobiDB-lite"/>
    </source>
</evidence>
<dbReference type="EMBL" id="HBFO01004559">
    <property type="protein sequence ID" value="CAD8812047.1"/>
    <property type="molecule type" value="Transcribed_RNA"/>
</dbReference>
<gene>
    <name evidence="3" type="ORF">OMED0930_LOCUS3141</name>
</gene>
<keyword evidence="2" id="KW-0812">Transmembrane</keyword>
<feature type="compositionally biased region" description="Low complexity" evidence="1">
    <location>
        <begin position="140"/>
        <end position="157"/>
    </location>
</feature>